<dbReference type="OrthoDB" id="6192129at2"/>
<sequence length="223" mass="24709">MCGRFALHAAPAEIAERFGVAPPEGLAPRYNIAPTQPVLAVRAGPDGREAAWLRWGLIPAWSAGPDRRYAMINARAETAAARPAFRNALRLRRCLVPASGFYEWRRAGGRRQPWYVRARDGRPLGLAGLWERWRDPAGGLVDSVAVLTVPANRLVARIHERMPVIVPPDAYARWLDPDLRDPALVADLLVPAPEEALEAWPVAGRVNRADVDEPALIEPLHRR</sequence>
<dbReference type="Pfam" id="PF02586">
    <property type="entry name" value="SRAP"/>
    <property type="match status" value="1"/>
</dbReference>
<evidence type="ECO:0000256" key="7">
    <source>
        <dbReference type="ARBA" id="ARBA00023239"/>
    </source>
</evidence>
<dbReference type="GO" id="GO:0016829">
    <property type="term" value="F:lyase activity"/>
    <property type="evidence" value="ECO:0007669"/>
    <property type="project" value="UniProtKB-KW"/>
</dbReference>
<dbReference type="SUPFAM" id="SSF143081">
    <property type="entry name" value="BB1717-like"/>
    <property type="match status" value="1"/>
</dbReference>
<dbReference type="PANTHER" id="PTHR13604:SF0">
    <property type="entry name" value="ABASIC SITE PROCESSING PROTEIN HMCES"/>
    <property type="match status" value="1"/>
</dbReference>
<dbReference type="Gene3D" id="3.90.1680.10">
    <property type="entry name" value="SOS response associated peptidase-like"/>
    <property type="match status" value="1"/>
</dbReference>
<evidence type="ECO:0000256" key="8">
    <source>
        <dbReference type="RuleBase" id="RU364100"/>
    </source>
</evidence>
<dbReference type="InterPro" id="IPR003738">
    <property type="entry name" value="SRAP"/>
</dbReference>
<dbReference type="GO" id="GO:0003697">
    <property type="term" value="F:single-stranded DNA binding"/>
    <property type="evidence" value="ECO:0007669"/>
    <property type="project" value="InterPro"/>
</dbReference>
<name>A0A3N1Y8N8_9GAMM</name>
<evidence type="ECO:0000256" key="3">
    <source>
        <dbReference type="ARBA" id="ARBA00022763"/>
    </source>
</evidence>
<gene>
    <name evidence="9" type="ORF">EDC57_1080</name>
</gene>
<keyword evidence="10" id="KW-1185">Reference proteome</keyword>
<dbReference type="Proteomes" id="UP000276634">
    <property type="component" value="Unassembled WGS sequence"/>
</dbReference>
<keyword evidence="2 8" id="KW-0645">Protease</keyword>
<dbReference type="InterPro" id="IPR036590">
    <property type="entry name" value="SRAP-like"/>
</dbReference>
<keyword evidence="3" id="KW-0227">DNA damage</keyword>
<evidence type="ECO:0000256" key="2">
    <source>
        <dbReference type="ARBA" id="ARBA00022670"/>
    </source>
</evidence>
<dbReference type="RefSeq" id="WP_123400799.1">
    <property type="nucleotide sequence ID" value="NZ_RJVI01000001.1"/>
</dbReference>
<evidence type="ECO:0000256" key="4">
    <source>
        <dbReference type="ARBA" id="ARBA00022801"/>
    </source>
</evidence>
<dbReference type="GO" id="GO:0106300">
    <property type="term" value="P:protein-DNA covalent cross-linking repair"/>
    <property type="evidence" value="ECO:0007669"/>
    <property type="project" value="InterPro"/>
</dbReference>
<keyword evidence="5" id="KW-0190">Covalent protein-DNA linkage</keyword>
<dbReference type="EC" id="3.4.-.-" evidence="8"/>
<protein>
    <recommendedName>
        <fullName evidence="8">Abasic site processing protein</fullName>
        <ecNumber evidence="8">3.4.-.-</ecNumber>
    </recommendedName>
</protein>
<reference evidence="9 10" key="1">
    <citation type="submission" date="2018-11" db="EMBL/GenBank/DDBJ databases">
        <title>Genomic Encyclopedia of Type Strains, Phase IV (KMG-IV): sequencing the most valuable type-strain genomes for metagenomic binning, comparative biology and taxonomic classification.</title>
        <authorList>
            <person name="Goeker M."/>
        </authorList>
    </citation>
    <scope>NUCLEOTIDE SEQUENCE [LARGE SCALE GENOMIC DNA]</scope>
    <source>
        <strain evidence="9 10">DSM 100275</strain>
    </source>
</reference>
<keyword evidence="7" id="KW-0456">Lyase</keyword>
<organism evidence="9 10">
    <name type="scientific">Inmirania thermothiophila</name>
    <dbReference type="NCBI Taxonomy" id="1750597"/>
    <lineage>
        <taxon>Bacteria</taxon>
        <taxon>Pseudomonadati</taxon>
        <taxon>Pseudomonadota</taxon>
        <taxon>Gammaproteobacteria</taxon>
        <taxon>Chromatiales</taxon>
        <taxon>Ectothiorhodospiraceae</taxon>
        <taxon>Inmirania</taxon>
    </lineage>
</organism>
<keyword evidence="4 8" id="KW-0378">Hydrolase</keyword>
<comment type="caution">
    <text evidence="9">The sequence shown here is derived from an EMBL/GenBank/DDBJ whole genome shotgun (WGS) entry which is preliminary data.</text>
</comment>
<evidence type="ECO:0000256" key="1">
    <source>
        <dbReference type="ARBA" id="ARBA00008136"/>
    </source>
</evidence>
<accession>A0A3N1Y8N8</accession>
<evidence type="ECO:0000313" key="9">
    <source>
        <dbReference type="EMBL" id="ROR35163.1"/>
    </source>
</evidence>
<dbReference type="PANTHER" id="PTHR13604">
    <property type="entry name" value="DC12-RELATED"/>
    <property type="match status" value="1"/>
</dbReference>
<dbReference type="EMBL" id="RJVI01000001">
    <property type="protein sequence ID" value="ROR35163.1"/>
    <property type="molecule type" value="Genomic_DNA"/>
</dbReference>
<dbReference type="GO" id="GO:0008233">
    <property type="term" value="F:peptidase activity"/>
    <property type="evidence" value="ECO:0007669"/>
    <property type="project" value="UniProtKB-KW"/>
</dbReference>
<evidence type="ECO:0000256" key="6">
    <source>
        <dbReference type="ARBA" id="ARBA00023125"/>
    </source>
</evidence>
<evidence type="ECO:0000256" key="5">
    <source>
        <dbReference type="ARBA" id="ARBA00023124"/>
    </source>
</evidence>
<dbReference type="AlphaFoldDB" id="A0A3N1Y8N8"/>
<evidence type="ECO:0000313" key="10">
    <source>
        <dbReference type="Proteomes" id="UP000276634"/>
    </source>
</evidence>
<keyword evidence="6" id="KW-0238">DNA-binding</keyword>
<comment type="similarity">
    <text evidence="1 8">Belongs to the SOS response-associated peptidase family.</text>
</comment>
<proteinExistence type="inferred from homology"/>
<dbReference type="GO" id="GO:0006508">
    <property type="term" value="P:proteolysis"/>
    <property type="evidence" value="ECO:0007669"/>
    <property type="project" value="UniProtKB-KW"/>
</dbReference>